<dbReference type="EMBL" id="CP001804">
    <property type="protein sequence ID" value="ACY12860.1"/>
    <property type="molecule type" value="Genomic_DNA"/>
</dbReference>
<dbReference type="FunFam" id="3.30.70.270:FF:000001">
    <property type="entry name" value="Diguanylate cyclase domain protein"/>
    <property type="match status" value="1"/>
</dbReference>
<dbReference type="eggNOG" id="COG1716">
    <property type="taxonomic scope" value="Bacteria"/>
</dbReference>
<dbReference type="AlphaFoldDB" id="D0LHJ8"/>
<dbReference type="KEGG" id="hoh:Hoch_0219"/>
<comment type="catalytic activity">
    <reaction evidence="2">
        <text>2 GTP = 3',3'-c-di-GMP + 2 diphosphate</text>
        <dbReference type="Rhea" id="RHEA:24898"/>
        <dbReference type="ChEBI" id="CHEBI:33019"/>
        <dbReference type="ChEBI" id="CHEBI:37565"/>
        <dbReference type="ChEBI" id="CHEBI:58805"/>
        <dbReference type="EC" id="2.7.7.65"/>
    </reaction>
</comment>
<evidence type="ECO:0000259" key="4">
    <source>
        <dbReference type="PROSITE" id="PS50887"/>
    </source>
</evidence>
<proteinExistence type="predicted"/>
<feature type="domain" description="FHA" evidence="3">
    <location>
        <begin position="46"/>
        <end position="96"/>
    </location>
</feature>
<evidence type="ECO:0000256" key="2">
    <source>
        <dbReference type="ARBA" id="ARBA00034247"/>
    </source>
</evidence>
<accession>D0LHJ8</accession>
<dbReference type="InterPro" id="IPR029787">
    <property type="entry name" value="Nucleotide_cyclase"/>
</dbReference>
<dbReference type="SUPFAM" id="SSF49879">
    <property type="entry name" value="SMAD/FHA domain"/>
    <property type="match status" value="1"/>
</dbReference>
<dbReference type="PANTHER" id="PTHR45138:SF9">
    <property type="entry name" value="DIGUANYLATE CYCLASE DGCM-RELATED"/>
    <property type="match status" value="1"/>
</dbReference>
<evidence type="ECO:0000256" key="1">
    <source>
        <dbReference type="ARBA" id="ARBA00012528"/>
    </source>
</evidence>
<dbReference type="NCBIfam" id="TIGR00254">
    <property type="entry name" value="GGDEF"/>
    <property type="match status" value="1"/>
</dbReference>
<dbReference type="PANTHER" id="PTHR45138">
    <property type="entry name" value="REGULATORY COMPONENTS OF SENSORY TRANSDUCTION SYSTEM"/>
    <property type="match status" value="1"/>
</dbReference>
<dbReference type="PROSITE" id="PS50887">
    <property type="entry name" value="GGDEF"/>
    <property type="match status" value="1"/>
</dbReference>
<dbReference type="SMART" id="SM00240">
    <property type="entry name" value="FHA"/>
    <property type="match status" value="1"/>
</dbReference>
<dbReference type="InterPro" id="IPR008984">
    <property type="entry name" value="SMAD_FHA_dom_sf"/>
</dbReference>
<keyword evidence="6" id="KW-1185">Reference proteome</keyword>
<dbReference type="InterPro" id="IPR000160">
    <property type="entry name" value="GGDEF_dom"/>
</dbReference>
<evidence type="ECO:0000313" key="6">
    <source>
        <dbReference type="Proteomes" id="UP000001880"/>
    </source>
</evidence>
<evidence type="ECO:0000259" key="3">
    <source>
        <dbReference type="PROSITE" id="PS50006"/>
    </source>
</evidence>
<name>D0LHJ8_HALO1</name>
<dbReference type="Proteomes" id="UP000001880">
    <property type="component" value="Chromosome"/>
</dbReference>
<dbReference type="InterPro" id="IPR050469">
    <property type="entry name" value="Diguanylate_Cyclase"/>
</dbReference>
<dbReference type="GO" id="GO:1902201">
    <property type="term" value="P:negative regulation of bacterial-type flagellum-dependent cell motility"/>
    <property type="evidence" value="ECO:0007669"/>
    <property type="project" value="TreeGrafter"/>
</dbReference>
<dbReference type="Gene3D" id="2.60.200.20">
    <property type="match status" value="1"/>
</dbReference>
<dbReference type="SMART" id="SM00267">
    <property type="entry name" value="GGDEF"/>
    <property type="match status" value="1"/>
</dbReference>
<reference evidence="5 6" key="1">
    <citation type="journal article" date="2010" name="Stand. Genomic Sci.">
        <title>Complete genome sequence of Haliangium ochraceum type strain (SMP-2).</title>
        <authorList>
            <consortium name="US DOE Joint Genome Institute (JGI-PGF)"/>
            <person name="Ivanova N."/>
            <person name="Daum C."/>
            <person name="Lang E."/>
            <person name="Abt B."/>
            <person name="Kopitz M."/>
            <person name="Saunders E."/>
            <person name="Lapidus A."/>
            <person name="Lucas S."/>
            <person name="Glavina Del Rio T."/>
            <person name="Nolan M."/>
            <person name="Tice H."/>
            <person name="Copeland A."/>
            <person name="Cheng J.F."/>
            <person name="Chen F."/>
            <person name="Bruce D."/>
            <person name="Goodwin L."/>
            <person name="Pitluck S."/>
            <person name="Mavromatis K."/>
            <person name="Pati A."/>
            <person name="Mikhailova N."/>
            <person name="Chen A."/>
            <person name="Palaniappan K."/>
            <person name="Land M."/>
            <person name="Hauser L."/>
            <person name="Chang Y.J."/>
            <person name="Jeffries C.D."/>
            <person name="Detter J.C."/>
            <person name="Brettin T."/>
            <person name="Rohde M."/>
            <person name="Goker M."/>
            <person name="Bristow J."/>
            <person name="Markowitz V."/>
            <person name="Eisen J.A."/>
            <person name="Hugenholtz P."/>
            <person name="Kyrpides N.C."/>
            <person name="Klenk H.P."/>
        </authorList>
    </citation>
    <scope>NUCLEOTIDE SEQUENCE [LARGE SCALE GENOMIC DNA]</scope>
    <source>
        <strain evidence="6">DSM 14365 / CIP 107738 / JCM 11303 / AJ 13395 / SMP-2</strain>
    </source>
</reference>
<dbReference type="Pfam" id="PF00498">
    <property type="entry name" value="FHA"/>
    <property type="match status" value="1"/>
</dbReference>
<dbReference type="EC" id="2.7.7.65" evidence="1"/>
<dbReference type="eggNOG" id="COG3706">
    <property type="taxonomic scope" value="Bacteria"/>
</dbReference>
<dbReference type="SUPFAM" id="SSF55073">
    <property type="entry name" value="Nucleotide cyclase"/>
    <property type="match status" value="1"/>
</dbReference>
<gene>
    <name evidence="5" type="ordered locus">Hoch_0219</name>
</gene>
<feature type="domain" description="GGDEF" evidence="4">
    <location>
        <begin position="164"/>
        <end position="297"/>
    </location>
</feature>
<organism evidence="5 6">
    <name type="scientific">Haliangium ochraceum (strain DSM 14365 / JCM 11303 / SMP-2)</name>
    <dbReference type="NCBI Taxonomy" id="502025"/>
    <lineage>
        <taxon>Bacteria</taxon>
        <taxon>Pseudomonadati</taxon>
        <taxon>Myxococcota</taxon>
        <taxon>Polyangia</taxon>
        <taxon>Haliangiales</taxon>
        <taxon>Kofleriaceae</taxon>
        <taxon>Haliangium</taxon>
    </lineage>
</organism>
<dbReference type="GO" id="GO:0005886">
    <property type="term" value="C:plasma membrane"/>
    <property type="evidence" value="ECO:0007669"/>
    <property type="project" value="TreeGrafter"/>
</dbReference>
<sequence>MSEWKTRITKVQSIRPPSEVGQGCLVLIYPPGPDMGKRFPLEQEEFVLGRGADCDIQVDYDSVSRRHARVYRDSQGRWLVEDLGSTNGSYVNDMPVQRSPLQDSNFLKIGAAIFKFLLGAGIEASYYEEIYRMTIIDGLTGVHNKRYFVEFLEREIARCARHQRPLTLLMFDIDHFKQINDTHGHLTGDYVLKEMSRRLRERIRKEELLARYGGEEFAAVLPETDHVGGMTFGEQIRQLVGGEPFEYEGDRFQVTISVGVHTLYGQSLDVKGFIKHADDNLYRAKRSGRNRVIGMDNASGVHS</sequence>
<dbReference type="GO" id="GO:0043709">
    <property type="term" value="P:cell adhesion involved in single-species biofilm formation"/>
    <property type="evidence" value="ECO:0007669"/>
    <property type="project" value="TreeGrafter"/>
</dbReference>
<dbReference type="PROSITE" id="PS50006">
    <property type="entry name" value="FHA_DOMAIN"/>
    <property type="match status" value="1"/>
</dbReference>
<dbReference type="GO" id="GO:0052621">
    <property type="term" value="F:diguanylate cyclase activity"/>
    <property type="evidence" value="ECO:0007669"/>
    <property type="project" value="UniProtKB-EC"/>
</dbReference>
<dbReference type="InterPro" id="IPR043128">
    <property type="entry name" value="Rev_trsase/Diguanyl_cyclase"/>
</dbReference>
<dbReference type="Pfam" id="PF00990">
    <property type="entry name" value="GGDEF"/>
    <property type="match status" value="1"/>
</dbReference>
<dbReference type="HOGENOM" id="CLU_064267_0_0_7"/>
<dbReference type="STRING" id="502025.Hoch_0219"/>
<evidence type="ECO:0000313" key="5">
    <source>
        <dbReference type="EMBL" id="ACY12860.1"/>
    </source>
</evidence>
<dbReference type="Gene3D" id="3.30.70.270">
    <property type="match status" value="1"/>
</dbReference>
<dbReference type="InterPro" id="IPR000253">
    <property type="entry name" value="FHA_dom"/>
</dbReference>
<dbReference type="OrthoDB" id="9783076at2"/>
<protein>
    <recommendedName>
        <fullName evidence="1">diguanylate cyclase</fullName>
        <ecNumber evidence="1">2.7.7.65</ecNumber>
    </recommendedName>
</protein>
<dbReference type="CDD" id="cd00060">
    <property type="entry name" value="FHA"/>
    <property type="match status" value="1"/>
</dbReference>
<dbReference type="CDD" id="cd01949">
    <property type="entry name" value="GGDEF"/>
    <property type="match status" value="1"/>
</dbReference>